<keyword evidence="2" id="KW-1133">Transmembrane helix</keyword>
<dbReference type="SUPFAM" id="SSF49464">
    <property type="entry name" value="Carboxypeptidase regulatory domain-like"/>
    <property type="match status" value="2"/>
</dbReference>
<proteinExistence type="predicted"/>
<organism evidence="3 4">
    <name type="scientific">Methanocella arvoryzae (strain DSM 22066 / NBRC 105507 / MRE50)</name>
    <dbReference type="NCBI Taxonomy" id="351160"/>
    <lineage>
        <taxon>Archaea</taxon>
        <taxon>Methanobacteriati</taxon>
        <taxon>Methanobacteriota</taxon>
        <taxon>Stenosarchaea group</taxon>
        <taxon>Methanomicrobia</taxon>
        <taxon>Methanocellales</taxon>
        <taxon>Methanocellaceae</taxon>
        <taxon>Methanocella</taxon>
    </lineage>
</organism>
<dbReference type="eggNOG" id="arCOG03561">
    <property type="taxonomic scope" value="Archaea"/>
</dbReference>
<evidence type="ECO:0000256" key="1">
    <source>
        <dbReference type="SAM" id="MobiDB-lite"/>
    </source>
</evidence>
<dbReference type="Gene3D" id="2.60.40.1120">
    <property type="entry name" value="Carboxypeptidase-like, regulatory domain"/>
    <property type="match status" value="2"/>
</dbReference>
<dbReference type="Proteomes" id="UP000000663">
    <property type="component" value="Chromosome"/>
</dbReference>
<sequence>MIFTDCKKKLIIFLLIYTLMLRRLLPNLSSRILLLMLIIVLILPAVAAVCATEPYPPMLPGHTAGSVTGRVTTNTSQPMAGVTVYIVNAASSSIQYSSSTTDSNGYFAIASVNSTNGSPVYRILATEPGYDDATSSAFAVSPATTSIVYVTMTRNYSIATPTPTPVPSPGAIAGTVIDSNTTRGVINAKVSLVKANHQYVTITSAITDSNGRYRFSGVEYIDAPGYKLRVEKTGYEEIFTAPIMIVPDSTVTQDIYLTPVASSNGATQNATATPGPTVTAEPPTATPAPQTNSAGLPGFGIASALAGVTLAYALARKK</sequence>
<dbReference type="InterPro" id="IPR008969">
    <property type="entry name" value="CarboxyPept-like_regulatory"/>
</dbReference>
<protein>
    <recommendedName>
        <fullName evidence="5">Carboxypeptidase regulatory-like domain-containing protein</fullName>
    </recommendedName>
</protein>
<dbReference type="Pfam" id="PF13620">
    <property type="entry name" value="CarboxypepD_reg"/>
    <property type="match status" value="2"/>
</dbReference>
<gene>
    <name evidence="3" type="ORF">RCIX1872</name>
</gene>
<keyword evidence="2" id="KW-0812">Transmembrane</keyword>
<evidence type="ECO:0000313" key="4">
    <source>
        <dbReference type="Proteomes" id="UP000000663"/>
    </source>
</evidence>
<reference evidence="3 4" key="1">
    <citation type="journal article" date="2006" name="Science">
        <title>Genome of rice cluster I archaea -- the key methane producers in the rice rhizosphere.</title>
        <authorList>
            <person name="Erkel C."/>
            <person name="Kube M."/>
            <person name="Reinhardt R."/>
            <person name="Liesack W."/>
        </authorList>
    </citation>
    <scope>NUCLEOTIDE SEQUENCE [LARGE SCALE GENOMIC DNA]</scope>
    <source>
        <strain evidence="4">DSM 22066 / NBRC 105507 / MRE50</strain>
    </source>
</reference>
<keyword evidence="2" id="KW-0472">Membrane</keyword>
<keyword evidence="4" id="KW-1185">Reference proteome</keyword>
<dbReference type="EMBL" id="AM114193">
    <property type="protein sequence ID" value="CAJ37048.1"/>
    <property type="molecule type" value="Genomic_DNA"/>
</dbReference>
<evidence type="ECO:0008006" key="5">
    <source>
        <dbReference type="Google" id="ProtNLM"/>
    </source>
</evidence>
<dbReference type="KEGG" id="rci:RCIX1872"/>
<feature type="region of interest" description="Disordered" evidence="1">
    <location>
        <begin position="264"/>
        <end position="292"/>
    </location>
</feature>
<evidence type="ECO:0000256" key="2">
    <source>
        <dbReference type="SAM" id="Phobius"/>
    </source>
</evidence>
<dbReference type="STRING" id="351160.RCIX1872"/>
<accession>Q0W3J5</accession>
<feature type="compositionally biased region" description="Low complexity" evidence="1">
    <location>
        <begin position="270"/>
        <end position="292"/>
    </location>
</feature>
<name>Q0W3J5_METAR</name>
<evidence type="ECO:0000313" key="3">
    <source>
        <dbReference type="EMBL" id="CAJ37048.1"/>
    </source>
</evidence>
<feature type="transmembrane region" description="Helical" evidence="2">
    <location>
        <begin position="294"/>
        <end position="315"/>
    </location>
</feature>
<dbReference type="AlphaFoldDB" id="Q0W3J5"/>